<dbReference type="PANTHER" id="PTHR16231">
    <property type="entry name" value="COMM DOMAIN-CONTAINING PROTEIN 4-8 FAMILY MEMBER"/>
    <property type="match status" value="1"/>
</dbReference>
<name>A0A0L0D437_THETB</name>
<evidence type="ECO:0000256" key="1">
    <source>
        <dbReference type="ARBA" id="ARBA00039908"/>
    </source>
</evidence>
<dbReference type="OMA" id="TISQFQN"/>
<dbReference type="PROSITE" id="PS51269">
    <property type="entry name" value="COMM"/>
    <property type="match status" value="1"/>
</dbReference>
<sequence>MAFLQQVPEGFVPACDVLNEFPVLYVEQLTTEVVRYLRYNAGVVSAKKYHDALRAEGVDIAVDECQHAINAMIYLMTGVIKARLKPNKFGQALLMFTGLIKSVITVIVKVWAEQAEVLLTDATAKEIHVGELLSLDWKVGVSVASSTCSSLNTPFVTLLVRVADADGVITSRACELSIAQFMDVAQNFEDIAELMKTA</sequence>
<dbReference type="InterPro" id="IPR017920">
    <property type="entry name" value="COMM"/>
</dbReference>
<keyword evidence="5" id="KW-1185">Reference proteome</keyword>
<organism evidence="4 5">
    <name type="scientific">Thecamonas trahens ATCC 50062</name>
    <dbReference type="NCBI Taxonomy" id="461836"/>
    <lineage>
        <taxon>Eukaryota</taxon>
        <taxon>Apusozoa</taxon>
        <taxon>Apusomonadida</taxon>
        <taxon>Apusomonadidae</taxon>
        <taxon>Thecamonas</taxon>
    </lineage>
</organism>
<comment type="similarity">
    <text evidence="2">Belongs to the COMM domain-containing protein 6 family.</text>
</comment>
<feature type="domain" description="COMM" evidence="3">
    <location>
        <begin position="131"/>
        <end position="198"/>
    </location>
</feature>
<gene>
    <name evidence="4" type="ORF">AMSG_03541</name>
</gene>
<dbReference type="GeneID" id="25563133"/>
<evidence type="ECO:0000256" key="2">
    <source>
        <dbReference type="ARBA" id="ARBA00093468"/>
    </source>
</evidence>
<dbReference type="EMBL" id="GL349445">
    <property type="protein sequence ID" value="KNC47112.1"/>
    <property type="molecule type" value="Genomic_DNA"/>
</dbReference>
<evidence type="ECO:0000259" key="3">
    <source>
        <dbReference type="PROSITE" id="PS51269"/>
    </source>
</evidence>
<dbReference type="OrthoDB" id="10251827at2759"/>
<dbReference type="Pfam" id="PF07258">
    <property type="entry name" value="COMM_domain"/>
    <property type="match status" value="1"/>
</dbReference>
<dbReference type="STRING" id="461836.A0A0L0D437"/>
<dbReference type="PANTHER" id="PTHR16231:SF5">
    <property type="entry name" value="COMM DOMAIN-CONTAINING PROTEIN 6"/>
    <property type="match status" value="1"/>
</dbReference>
<dbReference type="eggNOG" id="ENOG502S1WA">
    <property type="taxonomic scope" value="Eukaryota"/>
</dbReference>
<protein>
    <recommendedName>
        <fullName evidence="1">COMM domain-containing protein 6</fullName>
    </recommendedName>
</protein>
<dbReference type="InterPro" id="IPR047155">
    <property type="entry name" value="COMMD4/6/7/8"/>
</dbReference>
<reference evidence="4 5" key="1">
    <citation type="submission" date="2010-05" db="EMBL/GenBank/DDBJ databases">
        <title>The Genome Sequence of Thecamonas trahens ATCC 50062.</title>
        <authorList>
            <consortium name="The Broad Institute Genome Sequencing Platform"/>
            <person name="Russ C."/>
            <person name="Cuomo C."/>
            <person name="Shea T."/>
            <person name="Young S.K."/>
            <person name="Zeng Q."/>
            <person name="Koehrsen M."/>
            <person name="Haas B."/>
            <person name="Borodovsky M."/>
            <person name="Guigo R."/>
            <person name="Alvarado L."/>
            <person name="Berlin A."/>
            <person name="Bochicchio J."/>
            <person name="Borenstein D."/>
            <person name="Chapman S."/>
            <person name="Chen Z."/>
            <person name="Freedman E."/>
            <person name="Gellesch M."/>
            <person name="Goldberg J."/>
            <person name="Griggs A."/>
            <person name="Gujja S."/>
            <person name="Heilman E."/>
            <person name="Heiman D."/>
            <person name="Hepburn T."/>
            <person name="Howarth C."/>
            <person name="Jen D."/>
            <person name="Larson L."/>
            <person name="Mehta T."/>
            <person name="Park D."/>
            <person name="Pearson M."/>
            <person name="Roberts A."/>
            <person name="Saif S."/>
            <person name="Shenoy N."/>
            <person name="Sisk P."/>
            <person name="Stolte C."/>
            <person name="Sykes S."/>
            <person name="Thomson T."/>
            <person name="Walk T."/>
            <person name="White J."/>
            <person name="Yandava C."/>
            <person name="Burger G."/>
            <person name="Gray M.W."/>
            <person name="Holland P.W.H."/>
            <person name="King N."/>
            <person name="Lang F.B.F."/>
            <person name="Roger A.J."/>
            <person name="Ruiz-Trillo I."/>
            <person name="Lander E."/>
            <person name="Nusbaum C."/>
        </authorList>
    </citation>
    <scope>NUCLEOTIDE SEQUENCE [LARGE SCALE GENOMIC DNA]</scope>
    <source>
        <strain evidence="4 5">ATCC 50062</strain>
    </source>
</reference>
<accession>A0A0L0D437</accession>
<evidence type="ECO:0000313" key="5">
    <source>
        <dbReference type="Proteomes" id="UP000054408"/>
    </source>
</evidence>
<dbReference type="Proteomes" id="UP000054408">
    <property type="component" value="Unassembled WGS sequence"/>
</dbReference>
<dbReference type="RefSeq" id="XP_013759889.1">
    <property type="nucleotide sequence ID" value="XM_013904435.1"/>
</dbReference>
<proteinExistence type="inferred from homology"/>
<evidence type="ECO:0000313" key="4">
    <source>
        <dbReference type="EMBL" id="KNC47112.1"/>
    </source>
</evidence>
<dbReference type="AlphaFoldDB" id="A0A0L0D437"/>